<sequence>MSAQQPPQQTQGYPQPPLGPEKSPGRRAVVIWSCIAAAGLFLILAVVAIAAFVLWNGSKDESPAAPATTQTSPSPAPSTPTSEGPTSPPDETESPTPVAPPTTNAPSAPTPKSAEEAKAALHSALPEKIENWVLKDVGGDKIYKDGDRRISFLVISLSEDPSNPSEGREGEQVFERGSCGLNAYNPEAITCLIFPRATGNTAYYMTSKYSDMEEMVRVSKAVIEGK</sequence>
<evidence type="ECO:0008006" key="5">
    <source>
        <dbReference type="Google" id="ProtNLM"/>
    </source>
</evidence>
<evidence type="ECO:0000256" key="1">
    <source>
        <dbReference type="SAM" id="MobiDB-lite"/>
    </source>
</evidence>
<protein>
    <recommendedName>
        <fullName evidence="5">Serine/threonine protein kinase</fullName>
    </recommendedName>
</protein>
<proteinExistence type="predicted"/>
<evidence type="ECO:0000256" key="2">
    <source>
        <dbReference type="SAM" id="Phobius"/>
    </source>
</evidence>
<dbReference type="Proteomes" id="UP000030182">
    <property type="component" value="Unassembled WGS sequence"/>
</dbReference>
<feature type="region of interest" description="Disordered" evidence="1">
    <location>
        <begin position="60"/>
        <end position="119"/>
    </location>
</feature>
<feature type="transmembrane region" description="Helical" evidence="2">
    <location>
        <begin position="29"/>
        <end position="55"/>
    </location>
</feature>
<feature type="region of interest" description="Disordered" evidence="1">
    <location>
        <begin position="1"/>
        <end position="24"/>
    </location>
</feature>
<keyword evidence="4" id="KW-1185">Reference proteome</keyword>
<feature type="compositionally biased region" description="Low complexity" evidence="1">
    <location>
        <begin position="63"/>
        <end position="85"/>
    </location>
</feature>
<accession>A0ABR4SI90</accession>
<comment type="caution">
    <text evidence="3">The sequence shown here is derived from an EMBL/GenBank/DDBJ whole genome shotgun (WGS) entry which is preliminary data.</text>
</comment>
<feature type="compositionally biased region" description="Low complexity" evidence="1">
    <location>
        <begin position="101"/>
        <end position="112"/>
    </location>
</feature>
<gene>
    <name evidence="3" type="ORF">DHOM_09340</name>
</gene>
<organism evidence="3 4">
    <name type="scientific">Dermabacter hominis 1368</name>
    <dbReference type="NCBI Taxonomy" id="1450519"/>
    <lineage>
        <taxon>Bacteria</taxon>
        <taxon>Bacillati</taxon>
        <taxon>Actinomycetota</taxon>
        <taxon>Actinomycetes</taxon>
        <taxon>Micrococcales</taxon>
        <taxon>Dermabacteraceae</taxon>
        <taxon>Dermabacter</taxon>
    </lineage>
</organism>
<dbReference type="RefSeq" id="WP_034373405.1">
    <property type="nucleotide sequence ID" value="NZ_KN323183.1"/>
</dbReference>
<keyword evidence="2" id="KW-0472">Membrane</keyword>
<keyword evidence="2" id="KW-1133">Transmembrane helix</keyword>
<dbReference type="EMBL" id="JDRS01000016">
    <property type="protein sequence ID" value="KDS92722.1"/>
    <property type="molecule type" value="Genomic_DNA"/>
</dbReference>
<feature type="compositionally biased region" description="Low complexity" evidence="1">
    <location>
        <begin position="1"/>
        <end position="13"/>
    </location>
</feature>
<name>A0ABR4SI90_9MICO</name>
<keyword evidence="2" id="KW-0812">Transmembrane</keyword>
<reference evidence="3 4" key="1">
    <citation type="submission" date="2014-01" db="EMBL/GenBank/DDBJ databases">
        <title>Draft genome sequence of the multidrug-resistant clinical isolate Dermabacter hominis 1368.</title>
        <authorList>
            <person name="Albersmeier A."/>
            <person name="Bomholt C."/>
            <person name="Glaub A."/>
            <person name="Ruckert C."/>
            <person name="Soriano F."/>
            <person name="Fernandez-Natal I."/>
            <person name="Tauch A."/>
        </authorList>
    </citation>
    <scope>NUCLEOTIDE SEQUENCE [LARGE SCALE GENOMIC DNA]</scope>
    <source>
        <strain evidence="3 4">1368</strain>
    </source>
</reference>
<evidence type="ECO:0000313" key="4">
    <source>
        <dbReference type="Proteomes" id="UP000030182"/>
    </source>
</evidence>
<evidence type="ECO:0000313" key="3">
    <source>
        <dbReference type="EMBL" id="KDS92722.1"/>
    </source>
</evidence>